<feature type="compositionally biased region" description="Basic and acidic residues" evidence="1">
    <location>
        <begin position="49"/>
        <end position="67"/>
    </location>
</feature>
<accession>A0AAD3XJ28</accession>
<evidence type="ECO:0000313" key="3">
    <source>
        <dbReference type="Proteomes" id="UP001279734"/>
    </source>
</evidence>
<dbReference type="AlphaFoldDB" id="A0AAD3XJ28"/>
<organism evidence="2 3">
    <name type="scientific">Nepenthes gracilis</name>
    <name type="common">Slender pitcher plant</name>
    <dbReference type="NCBI Taxonomy" id="150966"/>
    <lineage>
        <taxon>Eukaryota</taxon>
        <taxon>Viridiplantae</taxon>
        <taxon>Streptophyta</taxon>
        <taxon>Embryophyta</taxon>
        <taxon>Tracheophyta</taxon>
        <taxon>Spermatophyta</taxon>
        <taxon>Magnoliopsida</taxon>
        <taxon>eudicotyledons</taxon>
        <taxon>Gunneridae</taxon>
        <taxon>Pentapetalae</taxon>
        <taxon>Caryophyllales</taxon>
        <taxon>Nepenthaceae</taxon>
        <taxon>Nepenthes</taxon>
    </lineage>
</organism>
<dbReference type="EMBL" id="BSYO01000006">
    <property type="protein sequence ID" value="GMH06403.1"/>
    <property type="molecule type" value="Genomic_DNA"/>
</dbReference>
<reference evidence="2" key="1">
    <citation type="submission" date="2023-05" db="EMBL/GenBank/DDBJ databases">
        <title>Nepenthes gracilis genome sequencing.</title>
        <authorList>
            <person name="Fukushima K."/>
        </authorList>
    </citation>
    <scope>NUCLEOTIDE SEQUENCE</scope>
    <source>
        <strain evidence="2">SING2019-196</strain>
    </source>
</reference>
<comment type="caution">
    <text evidence="2">The sequence shown here is derived from an EMBL/GenBank/DDBJ whole genome shotgun (WGS) entry which is preliminary data.</text>
</comment>
<keyword evidence="3" id="KW-1185">Reference proteome</keyword>
<proteinExistence type="predicted"/>
<gene>
    <name evidence="2" type="ORF">Nepgr_008243</name>
</gene>
<dbReference type="Proteomes" id="UP001279734">
    <property type="component" value="Unassembled WGS sequence"/>
</dbReference>
<feature type="region of interest" description="Disordered" evidence="1">
    <location>
        <begin position="20"/>
        <end position="67"/>
    </location>
</feature>
<protein>
    <submittedName>
        <fullName evidence="2">Uncharacterized protein</fullName>
    </submittedName>
</protein>
<evidence type="ECO:0000256" key="1">
    <source>
        <dbReference type="SAM" id="MobiDB-lite"/>
    </source>
</evidence>
<feature type="compositionally biased region" description="Basic residues" evidence="1">
    <location>
        <begin position="35"/>
        <end position="48"/>
    </location>
</feature>
<name>A0AAD3XJ28_NEPGR</name>
<sequence length="67" mass="7713">MQQRDELCEVRQAAKRMAKEREWPMCTDGQGARTAKVRRRPRRQKAGARKADSVRPAKDAKGRCTND</sequence>
<evidence type="ECO:0000313" key="2">
    <source>
        <dbReference type="EMBL" id="GMH06403.1"/>
    </source>
</evidence>